<dbReference type="HOGENOM" id="CLU_006229_4_0_9"/>
<dbReference type="STRING" id="697281.Mahau_0369"/>
<dbReference type="EMBL" id="CP002360">
    <property type="protein sequence ID" value="AEE95585.1"/>
    <property type="molecule type" value="Genomic_DNA"/>
</dbReference>
<keyword evidence="2" id="KW-1185">Reference proteome</keyword>
<dbReference type="NCBIfam" id="TIGR00678">
    <property type="entry name" value="holB"/>
    <property type="match status" value="1"/>
</dbReference>
<dbReference type="Proteomes" id="UP000008457">
    <property type="component" value="Chromosome"/>
</dbReference>
<evidence type="ECO:0000313" key="2">
    <source>
        <dbReference type="Proteomes" id="UP000008457"/>
    </source>
</evidence>
<dbReference type="InterPro" id="IPR050238">
    <property type="entry name" value="DNA_Rep/Repair_Clamp_Loader"/>
</dbReference>
<dbReference type="InterPro" id="IPR004622">
    <property type="entry name" value="DNA_pol_HolB"/>
</dbReference>
<dbReference type="GO" id="GO:0003887">
    <property type="term" value="F:DNA-directed DNA polymerase activity"/>
    <property type="evidence" value="ECO:0007669"/>
    <property type="project" value="InterPro"/>
</dbReference>
<name>F3ZXS8_MAHA5</name>
<dbReference type="eggNOG" id="COG2812">
    <property type="taxonomic scope" value="Bacteria"/>
</dbReference>
<accession>F3ZXS8</accession>
<dbReference type="GO" id="GO:0008408">
    <property type="term" value="F:3'-5' exonuclease activity"/>
    <property type="evidence" value="ECO:0007669"/>
    <property type="project" value="InterPro"/>
</dbReference>
<proteinExistence type="predicted"/>
<dbReference type="Gene3D" id="3.40.50.300">
    <property type="entry name" value="P-loop containing nucleotide triphosphate hydrolases"/>
    <property type="match status" value="1"/>
</dbReference>
<dbReference type="Pfam" id="PF13177">
    <property type="entry name" value="DNA_pol3_delta2"/>
    <property type="match status" value="1"/>
</dbReference>
<dbReference type="CDD" id="cd00009">
    <property type="entry name" value="AAA"/>
    <property type="match status" value="1"/>
</dbReference>
<sequence length="322" mass="35957">MISMFTFDDIIGQDSIIKELKEALVRQTISHAYIFEGPDGAGKSTLANVFCQAVVCEDNQHKPCGVCGACRRFEAGTHPDYKVIAPEKNTIGVDRIRELIDDIYINPYMADRKVYVIDQAQSMTVQAQNALLKTLENPPPYAVIILLTTSADNLLPTVVSRCLIYKLKPVSLHHIEDILICRFNVSADDAKKAAAASDGIVGKAISIANDTAWQALWQSALNNLQNLIRDRWNAFFAVEEFLVQYKDDIDVILDCWADYIRGRLLNMEVSDFTLFRWSSIMEYVDAARKALASNANYQLTVDVLLLNILEVVDDAHSSGSAF</sequence>
<organism evidence="1 2">
    <name type="scientific">Mahella australiensis (strain DSM 15567 / CIP 107919 / 50-1 BON)</name>
    <dbReference type="NCBI Taxonomy" id="697281"/>
    <lineage>
        <taxon>Bacteria</taxon>
        <taxon>Bacillati</taxon>
        <taxon>Bacillota</taxon>
        <taxon>Clostridia</taxon>
        <taxon>Thermoanaerobacterales</taxon>
        <taxon>Thermoanaerobacterales Family IV. Incertae Sedis</taxon>
        <taxon>Mahella</taxon>
    </lineage>
</organism>
<evidence type="ECO:0000313" key="1">
    <source>
        <dbReference type="EMBL" id="AEE95585.1"/>
    </source>
</evidence>
<reference evidence="1 2" key="2">
    <citation type="journal article" date="2011" name="Stand. Genomic Sci.">
        <title>Complete genome sequence of Mahella australiensis type strain (50-1 BON).</title>
        <authorList>
            <person name="Sikorski J."/>
            <person name="Teshima H."/>
            <person name="Nolan M."/>
            <person name="Lucas S."/>
            <person name="Hammon N."/>
            <person name="Deshpande S."/>
            <person name="Cheng J.F."/>
            <person name="Pitluck S."/>
            <person name="Liolios K."/>
            <person name="Pagani I."/>
            <person name="Ivanova N."/>
            <person name="Huntemann M."/>
            <person name="Mavromatis K."/>
            <person name="Ovchinikova G."/>
            <person name="Pati A."/>
            <person name="Tapia R."/>
            <person name="Han C."/>
            <person name="Goodwin L."/>
            <person name="Chen A."/>
            <person name="Palaniappan K."/>
            <person name="Land M."/>
            <person name="Hauser L."/>
            <person name="Ngatchou-Djao O.D."/>
            <person name="Rohde M."/>
            <person name="Pukall R."/>
            <person name="Spring S."/>
            <person name="Abt B."/>
            <person name="Goker M."/>
            <person name="Detter J.C."/>
            <person name="Woyke T."/>
            <person name="Bristow J."/>
            <person name="Markowitz V."/>
            <person name="Hugenholtz P."/>
            <person name="Eisen J.A."/>
            <person name="Kyrpides N.C."/>
            <person name="Klenk H.P."/>
            <person name="Lapidus A."/>
        </authorList>
    </citation>
    <scope>NUCLEOTIDE SEQUENCE [LARGE SCALE GENOMIC DNA]</scope>
    <source>
        <strain evidence="2">DSM 15567 / CIP 107919 / 50-1 BON</strain>
    </source>
</reference>
<dbReference type="PANTHER" id="PTHR11669:SF8">
    <property type="entry name" value="DNA POLYMERASE III SUBUNIT DELTA"/>
    <property type="match status" value="1"/>
</dbReference>
<dbReference type="KEGG" id="mas:Mahau_0369"/>
<gene>
    <name evidence="1" type="ordered locus">Mahau_0369</name>
</gene>
<protein>
    <submittedName>
        <fullName evidence="1">DNA polymerase III, delta prime subunit</fullName>
    </submittedName>
</protein>
<reference evidence="2" key="1">
    <citation type="submission" date="2010-11" db="EMBL/GenBank/DDBJ databases">
        <title>The complete genome of Mahella australiensis DSM 15567.</title>
        <authorList>
            <consortium name="US DOE Joint Genome Institute (JGI-PGF)"/>
            <person name="Lucas S."/>
            <person name="Copeland A."/>
            <person name="Lapidus A."/>
            <person name="Bruce D."/>
            <person name="Goodwin L."/>
            <person name="Pitluck S."/>
            <person name="Kyrpides N."/>
            <person name="Mavromatis K."/>
            <person name="Pagani I."/>
            <person name="Ivanova N."/>
            <person name="Teshima H."/>
            <person name="Brettin T."/>
            <person name="Detter J.C."/>
            <person name="Han C."/>
            <person name="Tapia R."/>
            <person name="Land M."/>
            <person name="Hauser L."/>
            <person name="Markowitz V."/>
            <person name="Cheng J.-F."/>
            <person name="Hugenholtz P."/>
            <person name="Woyke T."/>
            <person name="Wu D."/>
            <person name="Spring S."/>
            <person name="Pukall R."/>
            <person name="Steenblock K."/>
            <person name="Schneider S."/>
            <person name="Klenk H.-P."/>
            <person name="Eisen J.A."/>
        </authorList>
    </citation>
    <scope>NUCLEOTIDE SEQUENCE [LARGE SCALE GENOMIC DNA]</scope>
    <source>
        <strain evidence="2">DSM 15567 / CIP 107919 / 50-1 BON</strain>
    </source>
</reference>
<dbReference type="SUPFAM" id="SSF52540">
    <property type="entry name" value="P-loop containing nucleoside triphosphate hydrolases"/>
    <property type="match status" value="1"/>
</dbReference>
<dbReference type="AlphaFoldDB" id="F3ZXS8"/>
<dbReference type="PANTHER" id="PTHR11669">
    <property type="entry name" value="REPLICATION FACTOR C / DNA POLYMERASE III GAMMA-TAU SUBUNIT"/>
    <property type="match status" value="1"/>
</dbReference>
<dbReference type="GO" id="GO:0006261">
    <property type="term" value="P:DNA-templated DNA replication"/>
    <property type="evidence" value="ECO:0007669"/>
    <property type="project" value="TreeGrafter"/>
</dbReference>
<dbReference type="InterPro" id="IPR027417">
    <property type="entry name" value="P-loop_NTPase"/>
</dbReference>